<evidence type="ECO:0000259" key="3">
    <source>
        <dbReference type="SMART" id="SM00198"/>
    </source>
</evidence>
<comment type="caution">
    <text evidence="4">The sequence shown here is derived from an EMBL/GenBank/DDBJ whole genome shotgun (WGS) entry which is preliminary data.</text>
</comment>
<reference evidence="4 5" key="1">
    <citation type="journal article" date="2024" name="J. Plant Pathol.">
        <title>Sequence and assembly of the genome of Seiridium unicorne, isolate CBS 538.82, causal agent of cypress canker disease.</title>
        <authorList>
            <person name="Scali E."/>
            <person name="Rocca G.D."/>
            <person name="Danti R."/>
            <person name="Garbelotto M."/>
            <person name="Barberini S."/>
            <person name="Baroncelli R."/>
            <person name="Emiliani G."/>
        </authorList>
    </citation>
    <scope>NUCLEOTIDE SEQUENCE [LARGE SCALE GENOMIC DNA]</scope>
    <source>
        <strain evidence="4 5">BM-138-508</strain>
    </source>
</reference>
<feature type="signal peptide" evidence="2">
    <location>
        <begin position="1"/>
        <end position="22"/>
    </location>
</feature>
<dbReference type="InterPro" id="IPR018244">
    <property type="entry name" value="Allrgn_V5/Tpx1_CS"/>
</dbReference>
<dbReference type="EMBL" id="JARVKF010000299">
    <property type="protein sequence ID" value="KAK9419720.1"/>
    <property type="molecule type" value="Genomic_DNA"/>
</dbReference>
<dbReference type="Gene3D" id="3.40.33.10">
    <property type="entry name" value="CAP"/>
    <property type="match status" value="1"/>
</dbReference>
<dbReference type="PANTHER" id="PTHR10334">
    <property type="entry name" value="CYSTEINE-RICH SECRETORY PROTEIN-RELATED"/>
    <property type="match status" value="1"/>
</dbReference>
<dbReference type="InterPro" id="IPR001283">
    <property type="entry name" value="CRISP-related"/>
</dbReference>
<keyword evidence="2" id="KW-0732">Signal</keyword>
<name>A0ABR2UYJ1_9PEZI</name>
<protein>
    <submittedName>
        <fullName evidence="4">CAP domain-containing protein</fullName>
    </submittedName>
</protein>
<dbReference type="Proteomes" id="UP001408356">
    <property type="component" value="Unassembled WGS sequence"/>
</dbReference>
<dbReference type="PRINTS" id="PR00837">
    <property type="entry name" value="V5TPXLIKE"/>
</dbReference>
<dbReference type="InterPro" id="IPR014044">
    <property type="entry name" value="CAP_dom"/>
</dbReference>
<feature type="domain" description="SCP" evidence="3">
    <location>
        <begin position="218"/>
        <end position="362"/>
    </location>
</feature>
<feature type="chain" id="PRO_5045715703" evidence="2">
    <location>
        <begin position="23"/>
        <end position="391"/>
    </location>
</feature>
<sequence>MRISFSSLVQYSLFLLLPLAEAKKCTKSRLSSARTVSTRSYIFHSFSISTSTSISGVRTSSSSTSRPTSISISATASSATTTTLSASISRTTISSSTATTTLVISISRSVTSSLTTSTTQSSSIAASDTLPPIITTTQSTSSSRSATSSSSSSSTTTFTSASPTVTTTISVTVSSSTSTSASPIITMTVSVTVSGSTTSSSTTASATSTVGPVVTNQAYIDTIIRHHNAHRTNHSAAAVVWSSSLADTARIIASSCVYRHNTTVNGGGYGQNIGAGFAATAMGQFVTEALYNGEVNAYTYYGGEPDVSTVGQWGHFSQIVWKGTSSVGCYTYDCSSAGLQNAVGIPPEFTVCNYAPAGNVLGSFDANVSPGLGAPTIYADYECPSRANCAN</sequence>
<dbReference type="SUPFAM" id="SSF55797">
    <property type="entry name" value="PR-1-like"/>
    <property type="match status" value="1"/>
</dbReference>
<evidence type="ECO:0000313" key="4">
    <source>
        <dbReference type="EMBL" id="KAK9419720.1"/>
    </source>
</evidence>
<dbReference type="PROSITE" id="PS01009">
    <property type="entry name" value="CRISP_1"/>
    <property type="match status" value="1"/>
</dbReference>
<keyword evidence="5" id="KW-1185">Reference proteome</keyword>
<dbReference type="InterPro" id="IPR035940">
    <property type="entry name" value="CAP_sf"/>
</dbReference>
<organism evidence="4 5">
    <name type="scientific">Seiridium unicorne</name>
    <dbReference type="NCBI Taxonomy" id="138068"/>
    <lineage>
        <taxon>Eukaryota</taxon>
        <taxon>Fungi</taxon>
        <taxon>Dikarya</taxon>
        <taxon>Ascomycota</taxon>
        <taxon>Pezizomycotina</taxon>
        <taxon>Sordariomycetes</taxon>
        <taxon>Xylariomycetidae</taxon>
        <taxon>Amphisphaeriales</taxon>
        <taxon>Sporocadaceae</taxon>
        <taxon>Seiridium</taxon>
    </lineage>
</organism>
<evidence type="ECO:0000256" key="2">
    <source>
        <dbReference type="SAM" id="SignalP"/>
    </source>
</evidence>
<gene>
    <name evidence="4" type="ORF">SUNI508_07206</name>
</gene>
<accession>A0ABR2UYJ1</accession>
<dbReference type="SMART" id="SM00198">
    <property type="entry name" value="SCP"/>
    <property type="match status" value="1"/>
</dbReference>
<dbReference type="Pfam" id="PF00188">
    <property type="entry name" value="CAP"/>
    <property type="match status" value="1"/>
</dbReference>
<feature type="region of interest" description="Disordered" evidence="1">
    <location>
        <begin position="135"/>
        <end position="160"/>
    </location>
</feature>
<evidence type="ECO:0000313" key="5">
    <source>
        <dbReference type="Proteomes" id="UP001408356"/>
    </source>
</evidence>
<proteinExistence type="predicted"/>
<evidence type="ECO:0000256" key="1">
    <source>
        <dbReference type="SAM" id="MobiDB-lite"/>
    </source>
</evidence>